<accession>A0A135YNH7</accession>
<dbReference type="EMBL" id="LSQZ01000085">
    <property type="protein sequence ID" value="KXI10911.1"/>
    <property type="molecule type" value="Genomic_DNA"/>
</dbReference>
<evidence type="ECO:0000313" key="6">
    <source>
        <dbReference type="EMBL" id="KXI10911.1"/>
    </source>
</evidence>
<keyword evidence="2" id="KW-0479">Metal-binding</keyword>
<keyword evidence="7" id="KW-0808">Transferase</keyword>
<dbReference type="Gene3D" id="1.10.1240.10">
    <property type="entry name" value="Methionine synthase domain"/>
    <property type="match status" value="1"/>
</dbReference>
<evidence type="ECO:0000256" key="1">
    <source>
        <dbReference type="ARBA" id="ARBA00010854"/>
    </source>
</evidence>
<dbReference type="Proteomes" id="UP000070326">
    <property type="component" value="Unassembled WGS sequence"/>
</dbReference>
<dbReference type="InterPro" id="IPR036724">
    <property type="entry name" value="Cobalamin-bd_sf"/>
</dbReference>
<evidence type="ECO:0000259" key="5">
    <source>
        <dbReference type="PROSITE" id="PS51337"/>
    </source>
</evidence>
<evidence type="ECO:0000313" key="7">
    <source>
        <dbReference type="EMBL" id="SUB60952.1"/>
    </source>
</evidence>
<dbReference type="GO" id="GO:0046872">
    <property type="term" value="F:metal ion binding"/>
    <property type="evidence" value="ECO:0007669"/>
    <property type="project" value="UniProtKB-KW"/>
</dbReference>
<protein>
    <submittedName>
        <fullName evidence="7">Methionine synthase</fullName>
        <ecNumber evidence="7">2.1.1.13</ecNumber>
    </submittedName>
    <submittedName>
        <fullName evidence="6">Putative dimethylamine corrinoid protein</fullName>
    </submittedName>
</protein>
<dbReference type="STRING" id="1261.HMPREF3195_01653"/>
<dbReference type="RefSeq" id="WP_002844747.1">
    <property type="nucleotide sequence ID" value="NZ_CAMPYD010000007.1"/>
</dbReference>
<dbReference type="PROSITE" id="PS51337">
    <property type="entry name" value="B12_BINDING_NTER"/>
    <property type="match status" value="1"/>
</dbReference>
<dbReference type="EMBL" id="UGTB01000004">
    <property type="protein sequence ID" value="SUB60952.1"/>
    <property type="molecule type" value="Genomic_DNA"/>
</dbReference>
<dbReference type="SUPFAM" id="SSF52242">
    <property type="entry name" value="Cobalamin (vitamin B12)-binding domain"/>
    <property type="match status" value="1"/>
</dbReference>
<dbReference type="GO" id="GO:0032259">
    <property type="term" value="P:methylation"/>
    <property type="evidence" value="ECO:0007669"/>
    <property type="project" value="UniProtKB-KW"/>
</dbReference>
<dbReference type="GO" id="GO:0005829">
    <property type="term" value="C:cytosol"/>
    <property type="evidence" value="ECO:0007669"/>
    <property type="project" value="TreeGrafter"/>
</dbReference>
<dbReference type="AlphaFoldDB" id="A0A135YNH7"/>
<dbReference type="PANTHER" id="PTHR45833">
    <property type="entry name" value="METHIONINE SYNTHASE"/>
    <property type="match status" value="1"/>
</dbReference>
<dbReference type="InterPro" id="IPR006158">
    <property type="entry name" value="Cobalamin-bd"/>
</dbReference>
<organism evidence="6 8">
    <name type="scientific">Peptostreptococcus anaerobius</name>
    <dbReference type="NCBI Taxonomy" id="1261"/>
    <lineage>
        <taxon>Bacteria</taxon>
        <taxon>Bacillati</taxon>
        <taxon>Bacillota</taxon>
        <taxon>Clostridia</taxon>
        <taxon>Peptostreptococcales</taxon>
        <taxon>Peptostreptococcaceae</taxon>
        <taxon>Peptostreptococcus</taxon>
    </lineage>
</organism>
<proteinExistence type="inferred from homology"/>
<reference evidence="6 8" key="1">
    <citation type="submission" date="2016-02" db="EMBL/GenBank/DDBJ databases">
        <authorList>
            <person name="Wen L."/>
            <person name="He K."/>
            <person name="Yang H."/>
        </authorList>
    </citation>
    <scope>NUCLEOTIDE SEQUENCE [LARGE SCALE GENOMIC DNA]</scope>
    <source>
        <strain evidence="6 8">MJR8628A</strain>
    </source>
</reference>
<dbReference type="Pfam" id="PF02310">
    <property type="entry name" value="B12-binding"/>
    <property type="match status" value="1"/>
</dbReference>
<dbReference type="GeneID" id="79843629"/>
<dbReference type="GO" id="GO:0046653">
    <property type="term" value="P:tetrahydrofolate metabolic process"/>
    <property type="evidence" value="ECO:0007669"/>
    <property type="project" value="TreeGrafter"/>
</dbReference>
<dbReference type="InterPro" id="IPR003759">
    <property type="entry name" value="Cbl-bd_cap"/>
</dbReference>
<gene>
    <name evidence="7" type="primary">metH</name>
    <name evidence="6" type="ORF">HMPREF3195_01653</name>
    <name evidence="7" type="ORF">NCTC11460_00868</name>
</gene>
<dbReference type="InterPro" id="IPR036594">
    <property type="entry name" value="Meth_synthase_dom"/>
</dbReference>
<keyword evidence="3" id="KW-0170">Cobalt</keyword>
<dbReference type="SUPFAM" id="SSF47644">
    <property type="entry name" value="Methionine synthase domain"/>
    <property type="match status" value="1"/>
</dbReference>
<dbReference type="InterPro" id="IPR050554">
    <property type="entry name" value="Met_Synthase/Corrinoid"/>
</dbReference>
<feature type="domain" description="B12-binding N-terminal" evidence="5">
    <location>
        <begin position="1"/>
        <end position="94"/>
    </location>
</feature>
<dbReference type="PATRIC" id="fig|1261.3.peg.1555"/>
<dbReference type="Gene3D" id="3.40.50.280">
    <property type="entry name" value="Cobalamin-binding domain"/>
    <property type="match status" value="1"/>
</dbReference>
<evidence type="ECO:0000256" key="3">
    <source>
        <dbReference type="ARBA" id="ARBA00023285"/>
    </source>
</evidence>
<keyword evidence="7" id="KW-0489">Methyltransferase</keyword>
<evidence type="ECO:0000313" key="9">
    <source>
        <dbReference type="Proteomes" id="UP000255101"/>
    </source>
</evidence>
<dbReference type="Pfam" id="PF02607">
    <property type="entry name" value="B12-binding_2"/>
    <property type="match status" value="1"/>
</dbReference>
<dbReference type="SMART" id="SM01018">
    <property type="entry name" value="B12-binding_2"/>
    <property type="match status" value="1"/>
</dbReference>
<dbReference type="EC" id="2.1.1.13" evidence="7"/>
<dbReference type="GO" id="GO:0031419">
    <property type="term" value="F:cobalamin binding"/>
    <property type="evidence" value="ECO:0007669"/>
    <property type="project" value="InterPro"/>
</dbReference>
<sequence>MSEERKKELIDKLASYVVDMEDETIADLAQTYLDEGYDANDGIMDGLVRGMNEAGKLYDEEEYYIAELLLCSDAMYEGIGVLKKGLEDELDSRDRIKAVIGVIEGDTHDIGKNLVKIMLETAGFEMIDLGKDVKVDRFIDTVVNEDVKLVCMSSLMTTTMYLMKDVIDRLKEMGIRDKVKVMVGGGPVTQKFANEIGADGYSDSATEAVKVACSLFDRK</sequence>
<comment type="similarity">
    <text evidence="1">Belongs to the methylamine corrinoid protein family.</text>
</comment>
<dbReference type="FunFam" id="3.40.50.280:FF:000003">
    <property type="entry name" value="Dimethylamine methyltransferase corrinoid protein"/>
    <property type="match status" value="1"/>
</dbReference>
<dbReference type="Proteomes" id="UP000255101">
    <property type="component" value="Unassembled WGS sequence"/>
</dbReference>
<dbReference type="PANTHER" id="PTHR45833:SF1">
    <property type="entry name" value="METHIONINE SYNTHASE"/>
    <property type="match status" value="1"/>
</dbReference>
<dbReference type="eggNOG" id="COG5012">
    <property type="taxonomic scope" value="Bacteria"/>
</dbReference>
<dbReference type="GO" id="GO:0050667">
    <property type="term" value="P:homocysteine metabolic process"/>
    <property type="evidence" value="ECO:0007669"/>
    <property type="project" value="TreeGrafter"/>
</dbReference>
<name>A0A135YNH7_9FIRM</name>
<reference evidence="7 9" key="2">
    <citation type="submission" date="2018-06" db="EMBL/GenBank/DDBJ databases">
        <authorList>
            <consortium name="Pathogen Informatics"/>
            <person name="Doyle S."/>
        </authorList>
    </citation>
    <scope>NUCLEOTIDE SEQUENCE [LARGE SCALE GENOMIC DNA]</scope>
    <source>
        <strain evidence="7 9">NCTC11460</strain>
    </source>
</reference>
<dbReference type="PROSITE" id="PS51332">
    <property type="entry name" value="B12_BINDING"/>
    <property type="match status" value="1"/>
</dbReference>
<dbReference type="GO" id="GO:0008705">
    <property type="term" value="F:methionine synthase activity"/>
    <property type="evidence" value="ECO:0007669"/>
    <property type="project" value="UniProtKB-EC"/>
</dbReference>
<feature type="domain" description="B12-binding" evidence="4">
    <location>
        <begin position="95"/>
        <end position="219"/>
    </location>
</feature>
<evidence type="ECO:0000259" key="4">
    <source>
        <dbReference type="PROSITE" id="PS51332"/>
    </source>
</evidence>
<evidence type="ECO:0000313" key="8">
    <source>
        <dbReference type="Proteomes" id="UP000070326"/>
    </source>
</evidence>
<dbReference type="CDD" id="cd02070">
    <property type="entry name" value="corrinoid_protein_B12-BD"/>
    <property type="match status" value="1"/>
</dbReference>
<evidence type="ECO:0000256" key="2">
    <source>
        <dbReference type="ARBA" id="ARBA00022723"/>
    </source>
</evidence>